<dbReference type="InterPro" id="IPR027417">
    <property type="entry name" value="P-loop_NTPase"/>
</dbReference>
<gene>
    <name evidence="1" type="ORF">LCPAC202_00480</name>
</gene>
<dbReference type="InterPro" id="IPR005331">
    <property type="entry name" value="Sulfotransferase"/>
</dbReference>
<sequence length="295" mass="35086">MLIVESDGLFMVFIHIPKTAGTTLRWILELSLKKYFTEHSGNRLTSDGKDSTPKISSNHRVVCYGYWNILNGVDLAHVPFRFFQNYYPPNPDWIKNSKEFNGTSQYIERGRKGSINVSNLLRHFTLEPQIRKKKIDKSKFVWVTCVRNPYSRIYSAYCWYNKEKKLPSSPSGFRFFVVIKLQKIVKLFNKSFEENHPPSPEYIHFIPMWMMISDQNGVPKANHIIRQEEFDKEVPLLLKRLHLPIPDKYSNIHCKNKSPPASYEYLKHYDRETCKIIEKLYLRDFELFGYRRLYI</sequence>
<reference evidence="1" key="1">
    <citation type="journal article" date="2019" name="MBio">
        <title>Virus Genomes from Deep Sea Sediments Expand the Ocean Megavirome and Support Independent Origins of Viral Gigantism.</title>
        <authorList>
            <person name="Backstrom D."/>
            <person name="Yutin N."/>
            <person name="Jorgensen S.L."/>
            <person name="Dharamshi J."/>
            <person name="Homa F."/>
            <person name="Zaremba-Niedwiedzka K."/>
            <person name="Spang A."/>
            <person name="Wolf Y.I."/>
            <person name="Koonin E.V."/>
            <person name="Ettema T.J."/>
        </authorList>
    </citation>
    <scope>NUCLEOTIDE SEQUENCE</scope>
</reference>
<organism evidence="1">
    <name type="scientific">Pithovirus LCPAC202</name>
    <dbReference type="NCBI Taxonomy" id="2506592"/>
    <lineage>
        <taxon>Viruses</taxon>
        <taxon>Pithoviruses</taxon>
    </lineage>
</organism>
<proteinExistence type="predicted"/>
<accession>A0A481Z5C0</accession>
<name>A0A481Z5C0_9VIRU</name>
<dbReference type="GO" id="GO:0008146">
    <property type="term" value="F:sulfotransferase activity"/>
    <property type="evidence" value="ECO:0007669"/>
    <property type="project" value="InterPro"/>
</dbReference>
<protein>
    <submittedName>
        <fullName evidence="1">Sulfotransferase family protein</fullName>
    </submittedName>
</protein>
<evidence type="ECO:0000313" key="1">
    <source>
        <dbReference type="EMBL" id="QBK91074.1"/>
    </source>
</evidence>
<dbReference type="Pfam" id="PF03567">
    <property type="entry name" value="Sulfotransfer_2"/>
    <property type="match status" value="1"/>
</dbReference>
<dbReference type="Gene3D" id="3.40.50.300">
    <property type="entry name" value="P-loop containing nucleotide triphosphate hydrolases"/>
    <property type="match status" value="1"/>
</dbReference>
<dbReference type="SUPFAM" id="SSF52540">
    <property type="entry name" value="P-loop containing nucleoside triphosphate hydrolases"/>
    <property type="match status" value="1"/>
</dbReference>
<dbReference type="GO" id="GO:0016020">
    <property type="term" value="C:membrane"/>
    <property type="evidence" value="ECO:0007669"/>
    <property type="project" value="InterPro"/>
</dbReference>
<dbReference type="EMBL" id="MK500509">
    <property type="protein sequence ID" value="QBK91074.1"/>
    <property type="molecule type" value="Genomic_DNA"/>
</dbReference>
<keyword evidence="1" id="KW-0808">Transferase</keyword>